<protein>
    <submittedName>
        <fullName evidence="2">ABC transporter ATP-binding protein</fullName>
    </submittedName>
</protein>
<sequence length="73" mass="8300">MESIDRMLAVGEDIINDQNVTISKEDGSLLTEGDEVSLTNNAPMFLFDRATYYMDGVQLNNEQAEYFWMDIGN</sequence>
<evidence type="ECO:0000313" key="1">
    <source>
        <dbReference type="Proteomes" id="UP000095283"/>
    </source>
</evidence>
<keyword evidence="1" id="KW-1185">Reference proteome</keyword>
<proteinExistence type="predicted"/>
<dbReference type="WBParaSite" id="Hba_18884">
    <property type="protein sequence ID" value="Hba_18884"/>
    <property type="gene ID" value="Hba_18884"/>
</dbReference>
<dbReference type="Proteomes" id="UP000095283">
    <property type="component" value="Unplaced"/>
</dbReference>
<organism evidence="1 2">
    <name type="scientific">Heterorhabditis bacteriophora</name>
    <name type="common">Entomopathogenic nematode worm</name>
    <dbReference type="NCBI Taxonomy" id="37862"/>
    <lineage>
        <taxon>Eukaryota</taxon>
        <taxon>Metazoa</taxon>
        <taxon>Ecdysozoa</taxon>
        <taxon>Nematoda</taxon>
        <taxon>Chromadorea</taxon>
        <taxon>Rhabditida</taxon>
        <taxon>Rhabditina</taxon>
        <taxon>Rhabditomorpha</taxon>
        <taxon>Strongyloidea</taxon>
        <taxon>Heterorhabditidae</taxon>
        <taxon>Heterorhabditis</taxon>
    </lineage>
</organism>
<dbReference type="AlphaFoldDB" id="A0A1I7XNI0"/>
<reference evidence="2" key="1">
    <citation type="submission" date="2016-11" db="UniProtKB">
        <authorList>
            <consortium name="WormBaseParasite"/>
        </authorList>
    </citation>
    <scope>IDENTIFICATION</scope>
</reference>
<evidence type="ECO:0000313" key="2">
    <source>
        <dbReference type="WBParaSite" id="Hba_18884"/>
    </source>
</evidence>
<name>A0A1I7XNI0_HETBA</name>
<accession>A0A1I7XNI0</accession>